<dbReference type="Pfam" id="PF02578">
    <property type="entry name" value="Cu-oxidase_4"/>
    <property type="match status" value="1"/>
</dbReference>
<dbReference type="SUPFAM" id="SSF64438">
    <property type="entry name" value="CNF1/YfiH-like putative cysteine hydrolases"/>
    <property type="match status" value="1"/>
</dbReference>
<evidence type="ECO:0000256" key="7">
    <source>
        <dbReference type="ARBA" id="ARBA00022833"/>
    </source>
</evidence>
<keyword evidence="6" id="KW-0378">Hydrolase</keyword>
<name>A0A2M7T577_9ACTN</name>
<evidence type="ECO:0000256" key="3">
    <source>
        <dbReference type="ARBA" id="ARBA00007353"/>
    </source>
</evidence>
<dbReference type="Proteomes" id="UP000230956">
    <property type="component" value="Unassembled WGS sequence"/>
</dbReference>
<dbReference type="InterPro" id="IPR011324">
    <property type="entry name" value="Cytotoxic_necrot_fac-like_cat"/>
</dbReference>
<dbReference type="GO" id="GO:0017061">
    <property type="term" value="F:S-methyl-5-thioadenosine phosphorylase activity"/>
    <property type="evidence" value="ECO:0007669"/>
    <property type="project" value="UniProtKB-EC"/>
</dbReference>
<dbReference type="Gene3D" id="3.60.140.10">
    <property type="entry name" value="CNF1/YfiH-like putative cysteine hydrolases"/>
    <property type="match status" value="1"/>
</dbReference>
<gene>
    <name evidence="12" type="ORF">COY37_10625</name>
</gene>
<proteinExistence type="inferred from homology"/>
<comment type="caution">
    <text evidence="12">The sequence shown here is derived from an EMBL/GenBank/DDBJ whole genome shotgun (WGS) entry which is preliminary data.</text>
</comment>
<protein>
    <recommendedName>
        <fullName evidence="11">Purine nucleoside phosphorylase</fullName>
    </recommendedName>
</protein>
<dbReference type="AlphaFoldDB" id="A0A2M7T577"/>
<dbReference type="PANTHER" id="PTHR30616">
    <property type="entry name" value="UNCHARACTERIZED PROTEIN YFIH"/>
    <property type="match status" value="1"/>
</dbReference>
<evidence type="ECO:0000256" key="6">
    <source>
        <dbReference type="ARBA" id="ARBA00022801"/>
    </source>
</evidence>
<keyword evidence="4" id="KW-0808">Transferase</keyword>
<dbReference type="EMBL" id="PFNG01000249">
    <property type="protein sequence ID" value="PIZ35233.1"/>
    <property type="molecule type" value="Genomic_DNA"/>
</dbReference>
<dbReference type="PANTHER" id="PTHR30616:SF2">
    <property type="entry name" value="PURINE NUCLEOSIDE PHOSPHORYLASE LACC1"/>
    <property type="match status" value="1"/>
</dbReference>
<comment type="similarity">
    <text evidence="3 11">Belongs to the purine nucleoside phosphorylase YfiH/LACC1 family.</text>
</comment>
<comment type="catalytic activity">
    <reaction evidence="1">
        <text>inosine + phosphate = alpha-D-ribose 1-phosphate + hypoxanthine</text>
        <dbReference type="Rhea" id="RHEA:27646"/>
        <dbReference type="ChEBI" id="CHEBI:17368"/>
        <dbReference type="ChEBI" id="CHEBI:17596"/>
        <dbReference type="ChEBI" id="CHEBI:43474"/>
        <dbReference type="ChEBI" id="CHEBI:57720"/>
        <dbReference type="EC" id="2.4.2.1"/>
    </reaction>
    <physiologicalReaction direction="left-to-right" evidence="1">
        <dbReference type="Rhea" id="RHEA:27647"/>
    </physiologicalReaction>
</comment>
<dbReference type="GO" id="GO:0016787">
    <property type="term" value="F:hydrolase activity"/>
    <property type="evidence" value="ECO:0007669"/>
    <property type="project" value="UniProtKB-KW"/>
</dbReference>
<evidence type="ECO:0000256" key="4">
    <source>
        <dbReference type="ARBA" id="ARBA00022679"/>
    </source>
</evidence>
<dbReference type="NCBIfam" id="TIGR00726">
    <property type="entry name" value="peptidoglycan editing factor PgeF"/>
    <property type="match status" value="1"/>
</dbReference>
<keyword evidence="5" id="KW-0479">Metal-binding</keyword>
<accession>A0A2M7T577</accession>
<dbReference type="CDD" id="cd16833">
    <property type="entry name" value="YfiH"/>
    <property type="match status" value="1"/>
</dbReference>
<comment type="function">
    <text evidence="2">Purine nucleoside enzyme that catalyzes the phosphorolysis of adenosine and inosine nucleosides, yielding D-ribose 1-phosphate and the respective free bases, adenine and hypoxanthine. Also catalyzes the phosphorolysis of S-methyl-5'-thioadenosine into adenine and S-methyl-5-thio-alpha-D-ribose 1-phosphate. Also has adenosine deaminase activity.</text>
</comment>
<sequence>MEKDISTHINTYNTGNYGLTFEKSGGVDYFISRPLLDEHNILVVFTTRRGGVSTDPYASLNLAFHVGDNPDNVIKNRDIVCRRLGLDAARMVCAEQVHGAEVAVIGKFEAGRGAVSLKDSVPGVDALITADPFIPLTLFFADCVPVVLVEPNKRVISVVHAGWRGMYGEVIGNSIRMMVSTYGVHPSNFTAFIGPAIGGCCYQVGADVAEKFSHKFTHTASWLNGTTLHLKELSKLQLIENGIPPGNIYRCDGCCSSCRNDLFFSYRADGGTTGRQAAIAAILPDGA</sequence>
<dbReference type="GO" id="GO:0005507">
    <property type="term" value="F:copper ion binding"/>
    <property type="evidence" value="ECO:0007669"/>
    <property type="project" value="TreeGrafter"/>
</dbReference>
<evidence type="ECO:0000256" key="11">
    <source>
        <dbReference type="RuleBase" id="RU361274"/>
    </source>
</evidence>
<comment type="catalytic activity">
    <reaction evidence="10">
        <text>S-methyl-5'-thioadenosine + phosphate = 5-(methylsulfanyl)-alpha-D-ribose 1-phosphate + adenine</text>
        <dbReference type="Rhea" id="RHEA:11852"/>
        <dbReference type="ChEBI" id="CHEBI:16708"/>
        <dbReference type="ChEBI" id="CHEBI:17509"/>
        <dbReference type="ChEBI" id="CHEBI:43474"/>
        <dbReference type="ChEBI" id="CHEBI:58533"/>
        <dbReference type="EC" id="2.4.2.28"/>
    </reaction>
    <physiologicalReaction direction="left-to-right" evidence="10">
        <dbReference type="Rhea" id="RHEA:11853"/>
    </physiologicalReaction>
</comment>
<organism evidence="12 13">
    <name type="scientific">Candidatus Aquicultor secundus</name>
    <dbReference type="NCBI Taxonomy" id="1973895"/>
    <lineage>
        <taxon>Bacteria</taxon>
        <taxon>Bacillati</taxon>
        <taxon>Actinomycetota</taxon>
        <taxon>Candidatus Aquicultoria</taxon>
        <taxon>Candidatus Aquicultorales</taxon>
        <taxon>Candidatus Aquicultoraceae</taxon>
        <taxon>Candidatus Aquicultor</taxon>
    </lineage>
</organism>
<evidence type="ECO:0000256" key="1">
    <source>
        <dbReference type="ARBA" id="ARBA00000553"/>
    </source>
</evidence>
<comment type="catalytic activity">
    <reaction evidence="9">
        <text>adenosine + phosphate = alpha-D-ribose 1-phosphate + adenine</text>
        <dbReference type="Rhea" id="RHEA:27642"/>
        <dbReference type="ChEBI" id="CHEBI:16335"/>
        <dbReference type="ChEBI" id="CHEBI:16708"/>
        <dbReference type="ChEBI" id="CHEBI:43474"/>
        <dbReference type="ChEBI" id="CHEBI:57720"/>
        <dbReference type="EC" id="2.4.2.1"/>
    </reaction>
    <physiologicalReaction direction="left-to-right" evidence="9">
        <dbReference type="Rhea" id="RHEA:27643"/>
    </physiologicalReaction>
</comment>
<dbReference type="InterPro" id="IPR038371">
    <property type="entry name" value="Cu_polyphenol_OxRdtase_sf"/>
</dbReference>
<evidence type="ECO:0000256" key="9">
    <source>
        <dbReference type="ARBA" id="ARBA00048968"/>
    </source>
</evidence>
<evidence type="ECO:0000256" key="5">
    <source>
        <dbReference type="ARBA" id="ARBA00022723"/>
    </source>
</evidence>
<evidence type="ECO:0000256" key="2">
    <source>
        <dbReference type="ARBA" id="ARBA00003215"/>
    </source>
</evidence>
<comment type="catalytic activity">
    <reaction evidence="8">
        <text>adenosine + H2O + H(+) = inosine + NH4(+)</text>
        <dbReference type="Rhea" id="RHEA:24408"/>
        <dbReference type="ChEBI" id="CHEBI:15377"/>
        <dbReference type="ChEBI" id="CHEBI:15378"/>
        <dbReference type="ChEBI" id="CHEBI:16335"/>
        <dbReference type="ChEBI" id="CHEBI:17596"/>
        <dbReference type="ChEBI" id="CHEBI:28938"/>
        <dbReference type="EC" id="3.5.4.4"/>
    </reaction>
    <physiologicalReaction direction="left-to-right" evidence="8">
        <dbReference type="Rhea" id="RHEA:24409"/>
    </physiologicalReaction>
</comment>
<evidence type="ECO:0000256" key="8">
    <source>
        <dbReference type="ARBA" id="ARBA00047989"/>
    </source>
</evidence>
<dbReference type="InterPro" id="IPR003730">
    <property type="entry name" value="Cu_polyphenol_OxRdtase"/>
</dbReference>
<keyword evidence="7" id="KW-0862">Zinc</keyword>
<evidence type="ECO:0000256" key="10">
    <source>
        <dbReference type="ARBA" id="ARBA00049893"/>
    </source>
</evidence>
<evidence type="ECO:0000313" key="13">
    <source>
        <dbReference type="Proteomes" id="UP000230956"/>
    </source>
</evidence>
<evidence type="ECO:0000313" key="12">
    <source>
        <dbReference type="EMBL" id="PIZ35233.1"/>
    </source>
</evidence>
<reference evidence="13" key="1">
    <citation type="submission" date="2017-09" db="EMBL/GenBank/DDBJ databases">
        <title>Depth-based differentiation of microbial function through sediment-hosted aquifers and enrichment of novel symbionts in the deep terrestrial subsurface.</title>
        <authorList>
            <person name="Probst A.J."/>
            <person name="Ladd B."/>
            <person name="Jarett J.K."/>
            <person name="Geller-Mcgrath D.E."/>
            <person name="Sieber C.M.K."/>
            <person name="Emerson J.B."/>
            <person name="Anantharaman K."/>
            <person name="Thomas B.C."/>
            <person name="Malmstrom R."/>
            <person name="Stieglmeier M."/>
            <person name="Klingl A."/>
            <person name="Woyke T."/>
            <person name="Ryan C.M."/>
            <person name="Banfield J.F."/>
        </authorList>
    </citation>
    <scope>NUCLEOTIDE SEQUENCE [LARGE SCALE GENOMIC DNA]</scope>
</reference>
<dbReference type="RefSeq" id="WP_286679020.1">
    <property type="nucleotide sequence ID" value="NZ_MNXI01000121.1"/>
</dbReference>